<evidence type="ECO:0000256" key="2">
    <source>
        <dbReference type="ARBA" id="ARBA00022737"/>
    </source>
</evidence>
<dbReference type="EMBL" id="LT795056">
    <property type="protein sequence ID" value="SJX61710.1"/>
    <property type="molecule type" value="Genomic_DNA"/>
</dbReference>
<organism evidence="3 4">
    <name type="scientific">Sporisorium reilianum f. sp. reilianum</name>
    <dbReference type="NCBI Taxonomy" id="72559"/>
    <lineage>
        <taxon>Eukaryota</taxon>
        <taxon>Fungi</taxon>
        <taxon>Dikarya</taxon>
        <taxon>Basidiomycota</taxon>
        <taxon>Ustilaginomycotina</taxon>
        <taxon>Ustilaginomycetes</taxon>
        <taxon>Ustilaginales</taxon>
        <taxon>Ustilaginaceae</taxon>
        <taxon>Sporisorium</taxon>
    </lineage>
</organism>
<sequence>MQATTNASLFQTSYSEALGAYRARKAIHTSGLVTPASTSTLDPAARYGYPIHLHPNFEAAVLNAPDELAVEGSGADGGRYRVLSMRVHDGYIWTSEAGGVVRQVDAESGKTVAVYRGAKAPVPAFDFVVTAAGEQLLITGSWDKALRVYRVVAPSGDKAATHDPVQVVPDAMVDFIKCVHVFTSSGNTYIATAGSDKSIMLWDATPLLSSCFDQPLRCLHQSKAHTRPINALASLIALDGTTRVYSADSMGRVLEHTLSSADRLQVVREIQGFTTAVYDLRVGWAREEVEGDTAAGAGDAFVSEVHEEDDGTRYKRVAELWAASGDKSAAGYRLSPLLQPPSPIPSSRTTSHAPLGTQPPLTHAHARLAHTDFVKTVLALHLSLPSSTVVTGGSDEHIHVFPSPSSPPSHIEAHWHELTALSLYLRPHTAYTPASTLPAPTTAASETWIVSASLDGSVRRFNLDTIASLPAPQLVRPSVGVRAQGRAEQWDQYSLPPASAAKLAGEDTVVGGKGVKMTAEEEAELAELMDSDDE</sequence>
<gene>
    <name evidence="3" type="ORF">SRS1_12694</name>
</gene>
<dbReference type="InterPro" id="IPR015943">
    <property type="entry name" value="WD40/YVTN_repeat-like_dom_sf"/>
</dbReference>
<dbReference type="InterPro" id="IPR001680">
    <property type="entry name" value="WD40_rpt"/>
</dbReference>
<evidence type="ECO:0000256" key="1">
    <source>
        <dbReference type="ARBA" id="ARBA00022574"/>
    </source>
</evidence>
<dbReference type="SMART" id="SM00320">
    <property type="entry name" value="WD40"/>
    <property type="match status" value="4"/>
</dbReference>
<dbReference type="Gene3D" id="2.130.10.10">
    <property type="entry name" value="YVTN repeat-like/Quinoprotein amine dehydrogenase"/>
    <property type="match status" value="2"/>
</dbReference>
<accession>A0A2N8UAF0</accession>
<dbReference type="InterPro" id="IPR036322">
    <property type="entry name" value="WD40_repeat_dom_sf"/>
</dbReference>
<protein>
    <recommendedName>
        <fullName evidence="5">WD40 repeat-like protein</fullName>
    </recommendedName>
</protein>
<proteinExistence type="predicted"/>
<evidence type="ECO:0000313" key="4">
    <source>
        <dbReference type="Proteomes" id="UP000239563"/>
    </source>
</evidence>
<name>A0A2N8UAF0_9BASI</name>
<reference evidence="3 4" key="1">
    <citation type="submission" date="2017-02" db="EMBL/GenBank/DDBJ databases">
        <authorList>
            <person name="Peterson S.W."/>
        </authorList>
    </citation>
    <scope>NUCLEOTIDE SEQUENCE [LARGE SCALE GENOMIC DNA]</scope>
    <source>
        <strain evidence="3 4">SRS1_H2-8</strain>
    </source>
</reference>
<keyword evidence="1" id="KW-0853">WD repeat</keyword>
<dbReference type="InterPro" id="IPR050505">
    <property type="entry name" value="WDR55/POC1"/>
</dbReference>
<dbReference type="PANTHER" id="PTHR44019:SF8">
    <property type="entry name" value="POC1 CENTRIOLAR PROTEIN HOMOLOG"/>
    <property type="match status" value="1"/>
</dbReference>
<evidence type="ECO:0000313" key="3">
    <source>
        <dbReference type="EMBL" id="SJX61710.1"/>
    </source>
</evidence>
<dbReference type="Proteomes" id="UP000239563">
    <property type="component" value="Chromosome III"/>
</dbReference>
<keyword evidence="2" id="KW-0677">Repeat</keyword>
<dbReference type="AlphaFoldDB" id="A0A2N8UAF0"/>
<dbReference type="Pfam" id="PF00400">
    <property type="entry name" value="WD40"/>
    <property type="match status" value="1"/>
</dbReference>
<dbReference type="PANTHER" id="PTHR44019">
    <property type="entry name" value="WD REPEAT-CONTAINING PROTEIN 55"/>
    <property type="match status" value="1"/>
</dbReference>
<dbReference type="SUPFAM" id="SSF50978">
    <property type="entry name" value="WD40 repeat-like"/>
    <property type="match status" value="1"/>
</dbReference>
<evidence type="ECO:0008006" key="5">
    <source>
        <dbReference type="Google" id="ProtNLM"/>
    </source>
</evidence>